<accession>A0ABQ4PZG7</accession>
<dbReference type="Pfam" id="PF03466">
    <property type="entry name" value="LysR_substrate"/>
    <property type="match status" value="1"/>
</dbReference>
<evidence type="ECO:0000256" key="3">
    <source>
        <dbReference type="ARBA" id="ARBA00023125"/>
    </source>
</evidence>
<keyword evidence="3" id="KW-0238">DNA-binding</keyword>
<dbReference type="EMBL" id="BPMK01000001">
    <property type="protein sequence ID" value="GIZ50277.1"/>
    <property type="molecule type" value="Genomic_DNA"/>
</dbReference>
<proteinExistence type="inferred from homology"/>
<dbReference type="CDD" id="cd08477">
    <property type="entry name" value="PBP2_CrgA_like_8"/>
    <property type="match status" value="1"/>
</dbReference>
<dbReference type="SUPFAM" id="SSF46785">
    <property type="entry name" value="Winged helix' DNA-binding domain"/>
    <property type="match status" value="1"/>
</dbReference>
<dbReference type="InterPro" id="IPR058163">
    <property type="entry name" value="LysR-type_TF_proteobact-type"/>
</dbReference>
<dbReference type="InterPro" id="IPR036388">
    <property type="entry name" value="WH-like_DNA-bd_sf"/>
</dbReference>
<dbReference type="SUPFAM" id="SSF53850">
    <property type="entry name" value="Periplasmic binding protein-like II"/>
    <property type="match status" value="1"/>
</dbReference>
<evidence type="ECO:0000313" key="7">
    <source>
        <dbReference type="Proteomes" id="UP000887222"/>
    </source>
</evidence>
<dbReference type="Pfam" id="PF00126">
    <property type="entry name" value="HTH_1"/>
    <property type="match status" value="1"/>
</dbReference>
<comment type="caution">
    <text evidence="6">The sequence shown here is derived from an EMBL/GenBank/DDBJ whole genome shotgun (WGS) entry which is preliminary data.</text>
</comment>
<dbReference type="PANTHER" id="PTHR30537">
    <property type="entry name" value="HTH-TYPE TRANSCRIPTIONAL REGULATOR"/>
    <property type="match status" value="1"/>
</dbReference>
<dbReference type="InterPro" id="IPR005119">
    <property type="entry name" value="LysR_subst-bd"/>
</dbReference>
<dbReference type="Gene3D" id="1.10.10.10">
    <property type="entry name" value="Winged helix-like DNA-binding domain superfamily/Winged helix DNA-binding domain"/>
    <property type="match status" value="1"/>
</dbReference>
<protein>
    <submittedName>
        <fullName evidence="6">LysR family transcriptional regulator</fullName>
    </submittedName>
</protein>
<keyword evidence="4" id="KW-0804">Transcription</keyword>
<dbReference type="PANTHER" id="PTHR30537:SF5">
    <property type="entry name" value="HTH-TYPE TRANSCRIPTIONAL ACTIVATOR TTDR-RELATED"/>
    <property type="match status" value="1"/>
</dbReference>
<sequence>MTFIPNYGFLIMDRLRSMEVFVAVANAGSFAAVSESLGMSAVMVGKHVRQLEQRLGISLISRTTRRQSLTEAGRAYAERCRLILAEIRAAESGAEALRSAPRGSLRISAPVSFGTQRLAPAITEYLAAYPEVGVDLNLSDRVVDLVEEGFDAAVRIGDLQDSTMVARPLMPYQMVMCASPEYLSKAGVPRRPADLARHQCLDFSPHGRRVHWNLKGIEGEFPASRFRSNNGQALRMAAIAGHGIAMQPEMLLREDIDAGRLVVLMPDYLPEPRPMSLIYRRDHQPTPKMQTFIAFMLERFGHQAQRTRPARAKRAR</sequence>
<feature type="domain" description="HTH lysR-type" evidence="5">
    <location>
        <begin position="13"/>
        <end position="70"/>
    </location>
</feature>
<evidence type="ECO:0000259" key="5">
    <source>
        <dbReference type="PROSITE" id="PS50931"/>
    </source>
</evidence>
<evidence type="ECO:0000313" key="6">
    <source>
        <dbReference type="EMBL" id="GIZ50277.1"/>
    </source>
</evidence>
<dbReference type="Gene3D" id="3.40.190.290">
    <property type="match status" value="1"/>
</dbReference>
<dbReference type="InterPro" id="IPR000847">
    <property type="entry name" value="LysR_HTH_N"/>
</dbReference>
<comment type="similarity">
    <text evidence="1">Belongs to the LysR transcriptional regulatory family.</text>
</comment>
<name>A0ABQ4PZG7_9BURK</name>
<organism evidence="6 7">
    <name type="scientific">Noviherbaspirillum aridicola</name>
    <dbReference type="NCBI Taxonomy" id="2849687"/>
    <lineage>
        <taxon>Bacteria</taxon>
        <taxon>Pseudomonadati</taxon>
        <taxon>Pseudomonadota</taxon>
        <taxon>Betaproteobacteria</taxon>
        <taxon>Burkholderiales</taxon>
        <taxon>Oxalobacteraceae</taxon>
        <taxon>Noviherbaspirillum</taxon>
    </lineage>
</organism>
<evidence type="ECO:0000256" key="2">
    <source>
        <dbReference type="ARBA" id="ARBA00023015"/>
    </source>
</evidence>
<dbReference type="Proteomes" id="UP000887222">
    <property type="component" value="Unassembled WGS sequence"/>
</dbReference>
<dbReference type="PROSITE" id="PS50931">
    <property type="entry name" value="HTH_LYSR"/>
    <property type="match status" value="1"/>
</dbReference>
<keyword evidence="7" id="KW-1185">Reference proteome</keyword>
<evidence type="ECO:0000256" key="1">
    <source>
        <dbReference type="ARBA" id="ARBA00009437"/>
    </source>
</evidence>
<reference evidence="6 7" key="1">
    <citation type="journal article" date="2022" name="Int. J. Syst. Evol. Microbiol.">
        <title>Noviherbaspirillum aridicola sp. nov., isolated from an arid soil in Pakistan.</title>
        <authorList>
            <person name="Khan I.U."/>
            <person name="Saqib M."/>
            <person name="Amin A."/>
            <person name="Hussain F."/>
            <person name="Li L."/>
            <person name="Liu Y.H."/>
            <person name="Fang B.Z."/>
            <person name="Ahmed I."/>
            <person name="Li W.J."/>
        </authorList>
    </citation>
    <scope>NUCLEOTIDE SEQUENCE [LARGE SCALE GENOMIC DNA]</scope>
    <source>
        <strain evidence="6 7">NCCP-691</strain>
    </source>
</reference>
<gene>
    <name evidence="6" type="ORF">NCCP691_02910</name>
</gene>
<keyword evidence="2" id="KW-0805">Transcription regulation</keyword>
<evidence type="ECO:0000256" key="4">
    <source>
        <dbReference type="ARBA" id="ARBA00023163"/>
    </source>
</evidence>
<dbReference type="InterPro" id="IPR036390">
    <property type="entry name" value="WH_DNA-bd_sf"/>
</dbReference>